<dbReference type="InterPro" id="IPR001245">
    <property type="entry name" value="Ser-Thr/Tyr_kinase_cat_dom"/>
</dbReference>
<keyword evidence="4" id="KW-0547">Nucleotide-binding</keyword>
<evidence type="ECO:0000256" key="1">
    <source>
        <dbReference type="ARBA" id="ARBA00005843"/>
    </source>
</evidence>
<evidence type="ECO:0000259" key="7">
    <source>
        <dbReference type="PROSITE" id="PS50011"/>
    </source>
</evidence>
<organism evidence="8 9">
    <name type="scientific">Racocetra fulgida</name>
    <dbReference type="NCBI Taxonomy" id="60492"/>
    <lineage>
        <taxon>Eukaryota</taxon>
        <taxon>Fungi</taxon>
        <taxon>Fungi incertae sedis</taxon>
        <taxon>Mucoromycota</taxon>
        <taxon>Glomeromycotina</taxon>
        <taxon>Glomeromycetes</taxon>
        <taxon>Diversisporales</taxon>
        <taxon>Gigasporaceae</taxon>
        <taxon>Racocetra</taxon>
    </lineage>
</organism>
<gene>
    <name evidence="8" type="ORF">RFULGI_LOCUS16040</name>
</gene>
<accession>A0A9N9NXT9</accession>
<dbReference type="EMBL" id="CAJVPZ010054774">
    <property type="protein sequence ID" value="CAG8783555.1"/>
    <property type="molecule type" value="Genomic_DNA"/>
</dbReference>
<dbReference type="Proteomes" id="UP000789396">
    <property type="component" value="Unassembled WGS sequence"/>
</dbReference>
<feature type="non-terminal residue" evidence="8">
    <location>
        <position position="1"/>
    </location>
</feature>
<dbReference type="SUPFAM" id="SSF56112">
    <property type="entry name" value="Protein kinase-like (PK-like)"/>
    <property type="match status" value="1"/>
</dbReference>
<dbReference type="Pfam" id="PF07714">
    <property type="entry name" value="PK_Tyr_Ser-Thr"/>
    <property type="match status" value="1"/>
</dbReference>
<reference evidence="8" key="1">
    <citation type="submission" date="2021-06" db="EMBL/GenBank/DDBJ databases">
        <authorList>
            <person name="Kallberg Y."/>
            <person name="Tangrot J."/>
            <person name="Rosling A."/>
        </authorList>
    </citation>
    <scope>NUCLEOTIDE SEQUENCE</scope>
    <source>
        <strain evidence="8">IN212</strain>
    </source>
</reference>
<proteinExistence type="inferred from homology"/>
<dbReference type="AlphaFoldDB" id="A0A9N9NXT9"/>
<evidence type="ECO:0000313" key="9">
    <source>
        <dbReference type="Proteomes" id="UP000789396"/>
    </source>
</evidence>
<dbReference type="PANTHER" id="PTHR46485">
    <property type="entry name" value="LIM DOMAIN KINASE 1"/>
    <property type="match status" value="1"/>
</dbReference>
<keyword evidence="5" id="KW-0418">Kinase</keyword>
<dbReference type="InterPro" id="IPR050940">
    <property type="entry name" value="Actin_reg-Ser/Thr_kinase"/>
</dbReference>
<sequence length="51" mass="6153">YYLLMEYAESGTLRQYLKITILSWEKKVELAMQIVEGMSYLHSRMITHRDL</sequence>
<dbReference type="GO" id="GO:0005524">
    <property type="term" value="F:ATP binding"/>
    <property type="evidence" value="ECO:0007669"/>
    <property type="project" value="UniProtKB-KW"/>
</dbReference>
<protein>
    <submittedName>
        <fullName evidence="8">9820_t:CDS:1</fullName>
    </submittedName>
</protein>
<evidence type="ECO:0000256" key="3">
    <source>
        <dbReference type="ARBA" id="ARBA00022679"/>
    </source>
</evidence>
<feature type="non-terminal residue" evidence="8">
    <location>
        <position position="51"/>
    </location>
</feature>
<dbReference type="GO" id="GO:0004674">
    <property type="term" value="F:protein serine/threonine kinase activity"/>
    <property type="evidence" value="ECO:0007669"/>
    <property type="project" value="UniProtKB-KW"/>
</dbReference>
<keyword evidence="9" id="KW-1185">Reference proteome</keyword>
<evidence type="ECO:0000256" key="5">
    <source>
        <dbReference type="ARBA" id="ARBA00022777"/>
    </source>
</evidence>
<dbReference type="OrthoDB" id="10261027at2759"/>
<dbReference type="InterPro" id="IPR011009">
    <property type="entry name" value="Kinase-like_dom_sf"/>
</dbReference>
<feature type="domain" description="Protein kinase" evidence="7">
    <location>
        <begin position="1"/>
        <end position="51"/>
    </location>
</feature>
<name>A0A9N9NXT9_9GLOM</name>
<evidence type="ECO:0000256" key="6">
    <source>
        <dbReference type="ARBA" id="ARBA00022840"/>
    </source>
</evidence>
<keyword evidence="6" id="KW-0067">ATP-binding</keyword>
<dbReference type="PROSITE" id="PS50011">
    <property type="entry name" value="PROTEIN_KINASE_DOM"/>
    <property type="match status" value="1"/>
</dbReference>
<keyword evidence="2" id="KW-0723">Serine/threonine-protein kinase</keyword>
<evidence type="ECO:0000256" key="4">
    <source>
        <dbReference type="ARBA" id="ARBA00022741"/>
    </source>
</evidence>
<dbReference type="Gene3D" id="1.10.510.10">
    <property type="entry name" value="Transferase(Phosphotransferase) domain 1"/>
    <property type="match status" value="1"/>
</dbReference>
<comment type="caution">
    <text evidence="8">The sequence shown here is derived from an EMBL/GenBank/DDBJ whole genome shotgun (WGS) entry which is preliminary data.</text>
</comment>
<evidence type="ECO:0000313" key="8">
    <source>
        <dbReference type="EMBL" id="CAG8783555.1"/>
    </source>
</evidence>
<dbReference type="PANTHER" id="PTHR46485:SF5">
    <property type="entry name" value="CENTER DIVIDER, ISOFORM A"/>
    <property type="match status" value="1"/>
</dbReference>
<dbReference type="InterPro" id="IPR000719">
    <property type="entry name" value="Prot_kinase_dom"/>
</dbReference>
<keyword evidence="3" id="KW-0808">Transferase</keyword>
<evidence type="ECO:0000256" key="2">
    <source>
        <dbReference type="ARBA" id="ARBA00022527"/>
    </source>
</evidence>
<comment type="similarity">
    <text evidence="1">Belongs to the protein kinase superfamily. TKL Ser/Thr protein kinase family.</text>
</comment>